<proteinExistence type="predicted"/>
<reference evidence="2" key="1">
    <citation type="submission" date="2023-06" db="EMBL/GenBank/DDBJ databases">
        <title>Genomic analysis of the entomopathogenic nematode Steinernema hermaphroditum.</title>
        <authorList>
            <person name="Schwarz E.M."/>
            <person name="Heppert J.K."/>
            <person name="Baniya A."/>
            <person name="Schwartz H.T."/>
            <person name="Tan C.-H."/>
            <person name="Antoshechkin I."/>
            <person name="Sternberg P.W."/>
            <person name="Goodrich-Blair H."/>
            <person name="Dillman A.R."/>
        </authorList>
    </citation>
    <scope>NUCLEOTIDE SEQUENCE</scope>
    <source>
        <strain evidence="2">PS9179</strain>
        <tissue evidence="2">Whole animal</tissue>
    </source>
</reference>
<dbReference type="AlphaFoldDB" id="A0AA39I5J7"/>
<evidence type="ECO:0000313" key="3">
    <source>
        <dbReference type="Proteomes" id="UP001175271"/>
    </source>
</evidence>
<evidence type="ECO:0000256" key="1">
    <source>
        <dbReference type="SAM" id="SignalP"/>
    </source>
</evidence>
<comment type="caution">
    <text evidence="2">The sequence shown here is derived from an EMBL/GenBank/DDBJ whole genome shotgun (WGS) entry which is preliminary data.</text>
</comment>
<accession>A0AA39I5J7</accession>
<feature type="chain" id="PRO_5041244934" evidence="1">
    <location>
        <begin position="18"/>
        <end position="79"/>
    </location>
</feature>
<keyword evidence="1" id="KW-0732">Signal</keyword>
<dbReference type="Proteomes" id="UP001175271">
    <property type="component" value="Unassembled WGS sequence"/>
</dbReference>
<keyword evidence="3" id="KW-1185">Reference proteome</keyword>
<evidence type="ECO:0000313" key="2">
    <source>
        <dbReference type="EMBL" id="KAK0418237.1"/>
    </source>
</evidence>
<name>A0AA39I5J7_9BILA</name>
<sequence length="79" mass="8682">MISKLFLALFLIASAVGQIVYETPVAMPFVGYNAYVPGYYNYLSYPLYGGSYAYTVGSNKGVPRGPSRPMATPKLFNEK</sequence>
<protein>
    <submittedName>
        <fullName evidence="2">Uncharacterized protein</fullName>
    </submittedName>
</protein>
<dbReference type="EMBL" id="JAUCMV010000002">
    <property type="protein sequence ID" value="KAK0418237.1"/>
    <property type="molecule type" value="Genomic_DNA"/>
</dbReference>
<feature type="signal peptide" evidence="1">
    <location>
        <begin position="1"/>
        <end position="17"/>
    </location>
</feature>
<organism evidence="2 3">
    <name type="scientific">Steinernema hermaphroditum</name>
    <dbReference type="NCBI Taxonomy" id="289476"/>
    <lineage>
        <taxon>Eukaryota</taxon>
        <taxon>Metazoa</taxon>
        <taxon>Ecdysozoa</taxon>
        <taxon>Nematoda</taxon>
        <taxon>Chromadorea</taxon>
        <taxon>Rhabditida</taxon>
        <taxon>Tylenchina</taxon>
        <taxon>Panagrolaimomorpha</taxon>
        <taxon>Strongyloidoidea</taxon>
        <taxon>Steinernematidae</taxon>
        <taxon>Steinernema</taxon>
    </lineage>
</organism>
<gene>
    <name evidence="2" type="ORF">QR680_013449</name>
</gene>